<accession>A0ABX7R6H2</accession>
<dbReference type="Proteomes" id="UP000663400">
    <property type="component" value="Chromosome"/>
</dbReference>
<organism evidence="2 3">
    <name type="scientific">Lysobacter arenosi</name>
    <dbReference type="NCBI Taxonomy" id="2795387"/>
    <lineage>
        <taxon>Bacteria</taxon>
        <taxon>Pseudomonadati</taxon>
        <taxon>Pseudomonadota</taxon>
        <taxon>Gammaproteobacteria</taxon>
        <taxon>Lysobacterales</taxon>
        <taxon>Lysobacteraceae</taxon>
        <taxon>Lysobacter</taxon>
    </lineage>
</organism>
<name>A0ABX7R6H2_9GAMM</name>
<dbReference type="InterPro" id="IPR036291">
    <property type="entry name" value="NAD(P)-bd_dom_sf"/>
</dbReference>
<dbReference type="InterPro" id="IPR016040">
    <property type="entry name" value="NAD(P)-bd_dom"/>
</dbReference>
<evidence type="ECO:0000313" key="2">
    <source>
        <dbReference type="EMBL" id="QSX73644.1"/>
    </source>
</evidence>
<evidence type="ECO:0000313" key="3">
    <source>
        <dbReference type="Proteomes" id="UP000663400"/>
    </source>
</evidence>
<keyword evidence="3" id="KW-1185">Reference proteome</keyword>
<gene>
    <name evidence="2" type="ORF">HIV01_010355</name>
</gene>
<dbReference type="SUPFAM" id="SSF51735">
    <property type="entry name" value="NAD(P)-binding Rossmann-fold domains"/>
    <property type="match status" value="1"/>
</dbReference>
<dbReference type="Gene3D" id="3.90.25.10">
    <property type="entry name" value="UDP-galactose 4-epimerase, domain 1"/>
    <property type="match status" value="1"/>
</dbReference>
<dbReference type="Pfam" id="PF16363">
    <property type="entry name" value="GDP_Man_Dehyd"/>
    <property type="match status" value="1"/>
</dbReference>
<protein>
    <submittedName>
        <fullName evidence="2">GDP-mannose 4,6-dehydratase</fullName>
    </submittedName>
</protein>
<proteinExistence type="predicted"/>
<dbReference type="RefSeq" id="WP_200606910.1">
    <property type="nucleotide sequence ID" value="NZ_CP071517.1"/>
</dbReference>
<feature type="domain" description="NAD(P)-binding" evidence="1">
    <location>
        <begin position="9"/>
        <end position="291"/>
    </location>
</feature>
<dbReference type="Gene3D" id="3.40.50.720">
    <property type="entry name" value="NAD(P)-binding Rossmann-like Domain"/>
    <property type="match status" value="1"/>
</dbReference>
<evidence type="ECO:0000259" key="1">
    <source>
        <dbReference type="Pfam" id="PF16363"/>
    </source>
</evidence>
<sequence length="310" mass="33374">MSSVGKRVLLTGASGFTGRYMAVELASRGYQVVGLGGRAPEGLEHQDAANAPLSDMLHVDLLDADDLKRVLAEVRPQVVIHLAAVAFVGHGSANDFYNVNLIGTRNLLEAISSAGQVPECVLLASSANVYGNASEGALAETTPAAPANDYAVSKLAMEYAARLWSDRLPIVLARPFNYTGVGQSEQFVIPKIVAHFRRRAPSVELGNLDVWRDFSDVRAVAGAYARLIQAPDAIGQVVNVCSGTAHSLREVISLCETLTGHSIRVDVNPAFVRASEVRMLRGENDILRRLVGDWSCPPLRETLEWMLSAN</sequence>
<dbReference type="EMBL" id="CP071517">
    <property type="protein sequence ID" value="QSX73644.1"/>
    <property type="molecule type" value="Genomic_DNA"/>
</dbReference>
<reference evidence="2 3" key="1">
    <citation type="submission" date="2021-02" db="EMBL/GenBank/DDBJ databases">
        <title>Lysobacter arenosi sp. nov., isolated from soil of gangwondo yeongwol, south Korea.</title>
        <authorList>
            <person name="Kim K.R."/>
            <person name="Kim K.H."/>
            <person name="Jeon C.O."/>
        </authorList>
    </citation>
    <scope>NUCLEOTIDE SEQUENCE [LARGE SCALE GENOMIC DNA]</scope>
    <source>
        <strain evidence="2 3">R7</strain>
    </source>
</reference>
<dbReference type="PANTHER" id="PTHR43000">
    <property type="entry name" value="DTDP-D-GLUCOSE 4,6-DEHYDRATASE-RELATED"/>
    <property type="match status" value="1"/>
</dbReference>